<dbReference type="EMBL" id="ABJB010756881">
    <property type="status" value="NOT_ANNOTATED_CDS"/>
    <property type="molecule type" value="Genomic_DNA"/>
</dbReference>
<dbReference type="SUPFAM" id="SSF51735">
    <property type="entry name" value="NAD(P)-binding Rossmann-fold domains"/>
    <property type="match status" value="1"/>
</dbReference>
<dbReference type="InParanoid" id="B7Q724"/>
<evidence type="ECO:0000313" key="12">
    <source>
        <dbReference type="Proteomes" id="UP000001555"/>
    </source>
</evidence>
<dbReference type="InterPro" id="IPR057326">
    <property type="entry name" value="KR_dom"/>
</dbReference>
<reference evidence="11" key="2">
    <citation type="submission" date="2020-05" db="UniProtKB">
        <authorList>
            <consortium name="EnsemblMetazoa"/>
        </authorList>
    </citation>
    <scope>IDENTIFICATION</scope>
    <source>
        <strain evidence="11">wikel</strain>
    </source>
</reference>
<evidence type="ECO:0000256" key="4">
    <source>
        <dbReference type="ARBA" id="ARBA00022857"/>
    </source>
</evidence>
<dbReference type="SUPFAM" id="SSF53474">
    <property type="entry name" value="alpha/beta-Hydrolases"/>
    <property type="match status" value="1"/>
</dbReference>
<evidence type="ECO:0000256" key="8">
    <source>
        <dbReference type="ARBA" id="ARBA00023268"/>
    </source>
</evidence>
<dbReference type="Pfam" id="PF08659">
    <property type="entry name" value="KR"/>
    <property type="match status" value="1"/>
</dbReference>
<dbReference type="VEuPathDB" id="VectorBase:ISCI010397"/>
<dbReference type="EMBL" id="ABJB010044141">
    <property type="status" value="NOT_ANNOTATED_CDS"/>
    <property type="molecule type" value="Genomic_DNA"/>
</dbReference>
<dbReference type="Gene3D" id="3.40.50.720">
    <property type="entry name" value="NAD(P)-binding Rossmann-like Domain"/>
    <property type="match status" value="1"/>
</dbReference>
<evidence type="ECO:0000256" key="1">
    <source>
        <dbReference type="ARBA" id="ARBA00022450"/>
    </source>
</evidence>
<dbReference type="EMBL" id="DS871403">
    <property type="protein sequence ID" value="EEC14646.1"/>
    <property type="molecule type" value="Genomic_DNA"/>
</dbReference>
<dbReference type="GO" id="GO:0016491">
    <property type="term" value="F:oxidoreductase activity"/>
    <property type="evidence" value="ECO:0007669"/>
    <property type="project" value="UniProtKB-KW"/>
</dbReference>
<evidence type="ECO:0000313" key="11">
    <source>
        <dbReference type="EnsemblMetazoa" id="ISCW010397-PA"/>
    </source>
</evidence>
<dbReference type="InterPro" id="IPR036291">
    <property type="entry name" value="NAD(P)-bd_dom_sf"/>
</dbReference>
<dbReference type="PaxDb" id="6945-B7Q724"/>
<keyword evidence="4" id="KW-0521">NADP</keyword>
<protein>
    <submittedName>
        <fullName evidence="10 11">Fatty acid synthase, putative</fullName>
        <ecNumber evidence="10">2.3.1.85</ecNumber>
    </submittedName>
</protein>
<dbReference type="EC" id="2.3.1.85" evidence="10"/>
<dbReference type="EMBL" id="ABJB010913787">
    <property type="status" value="NOT_ANNOTATED_CDS"/>
    <property type="molecule type" value="Genomic_DNA"/>
</dbReference>
<dbReference type="GO" id="GO:0006633">
    <property type="term" value="P:fatty acid biosynthetic process"/>
    <property type="evidence" value="ECO:0007669"/>
    <property type="project" value="UniProtKB-KW"/>
</dbReference>
<keyword evidence="1" id="KW-0596">Phosphopantetheine</keyword>
<keyword evidence="3" id="KW-0276">Fatty acid metabolism</keyword>
<keyword evidence="7" id="KW-0275">Fatty acid biosynthesis</keyword>
<accession>B7Q724</accession>
<dbReference type="EMBL" id="ABJB010193847">
    <property type="status" value="NOT_ANNOTATED_CDS"/>
    <property type="molecule type" value="Genomic_DNA"/>
</dbReference>
<evidence type="ECO:0000256" key="5">
    <source>
        <dbReference type="ARBA" id="ARBA00023002"/>
    </source>
</evidence>
<feature type="domain" description="Ketoreductase" evidence="9">
    <location>
        <begin position="1"/>
        <end position="108"/>
    </location>
</feature>
<organism>
    <name type="scientific">Ixodes scapularis</name>
    <name type="common">Black-legged tick</name>
    <name type="synonym">Deer tick</name>
    <dbReference type="NCBI Taxonomy" id="6945"/>
    <lineage>
        <taxon>Eukaryota</taxon>
        <taxon>Metazoa</taxon>
        <taxon>Ecdysozoa</taxon>
        <taxon>Arthropoda</taxon>
        <taxon>Chelicerata</taxon>
        <taxon>Arachnida</taxon>
        <taxon>Acari</taxon>
        <taxon>Parasitiformes</taxon>
        <taxon>Ixodida</taxon>
        <taxon>Ixodoidea</taxon>
        <taxon>Ixodidae</taxon>
        <taxon>Ixodinae</taxon>
        <taxon>Ixodes</taxon>
    </lineage>
</organism>
<evidence type="ECO:0000256" key="7">
    <source>
        <dbReference type="ARBA" id="ARBA00023160"/>
    </source>
</evidence>
<dbReference type="InterPro" id="IPR013968">
    <property type="entry name" value="PKS_KR"/>
</dbReference>
<evidence type="ECO:0000259" key="9">
    <source>
        <dbReference type="SMART" id="SM00822"/>
    </source>
</evidence>
<dbReference type="PANTHER" id="PTHR43775:SF7">
    <property type="entry name" value="FATTY ACID SYNTHASE"/>
    <property type="match status" value="1"/>
</dbReference>
<keyword evidence="8" id="KW-0511">Multifunctional enzyme</keyword>
<evidence type="ECO:0000256" key="3">
    <source>
        <dbReference type="ARBA" id="ARBA00022832"/>
    </source>
</evidence>
<keyword evidence="10" id="KW-0808">Transferase</keyword>
<dbReference type="InterPro" id="IPR036736">
    <property type="entry name" value="ACP-like_sf"/>
</dbReference>
<dbReference type="STRING" id="6945.B7Q724"/>
<dbReference type="HOGENOM" id="CLU_1176579_0_0_1"/>
<evidence type="ECO:0000256" key="2">
    <source>
        <dbReference type="ARBA" id="ARBA00022516"/>
    </source>
</evidence>
<dbReference type="SMART" id="SM00822">
    <property type="entry name" value="PKS_KR"/>
    <property type="match status" value="1"/>
</dbReference>
<dbReference type="PANTHER" id="PTHR43775">
    <property type="entry name" value="FATTY ACID SYNTHASE"/>
    <property type="match status" value="1"/>
</dbReference>
<dbReference type="AlphaFoldDB" id="B7Q724"/>
<dbReference type="GO" id="GO:0004312">
    <property type="term" value="F:fatty acid synthase activity"/>
    <property type="evidence" value="ECO:0007669"/>
    <property type="project" value="UniProtKB-EC"/>
</dbReference>
<reference evidence="10 12" key="1">
    <citation type="submission" date="2008-03" db="EMBL/GenBank/DDBJ databases">
        <title>Annotation of Ixodes scapularis.</title>
        <authorList>
            <consortium name="Ixodes scapularis Genome Project Consortium"/>
            <person name="Caler E."/>
            <person name="Hannick L.I."/>
            <person name="Bidwell S."/>
            <person name="Joardar V."/>
            <person name="Thiagarajan M."/>
            <person name="Amedeo P."/>
            <person name="Galinsky K.J."/>
            <person name="Schobel S."/>
            <person name="Inman J."/>
            <person name="Hostetler J."/>
            <person name="Miller J."/>
            <person name="Hammond M."/>
            <person name="Megy K."/>
            <person name="Lawson D."/>
            <person name="Kodira C."/>
            <person name="Sutton G."/>
            <person name="Meyer J."/>
            <person name="Hill C.A."/>
            <person name="Birren B."/>
            <person name="Nene V."/>
            <person name="Collins F."/>
            <person name="Alarcon-Chaidez F."/>
            <person name="Wikel S."/>
            <person name="Strausberg R."/>
        </authorList>
    </citation>
    <scope>NUCLEOTIDE SEQUENCE [LARGE SCALE GENOMIC DNA]</scope>
    <source>
        <strain evidence="12">Wikel</strain>
        <strain evidence="10">Wikel colony</strain>
    </source>
</reference>
<name>B7Q724_IXOSC</name>
<evidence type="ECO:0000256" key="6">
    <source>
        <dbReference type="ARBA" id="ARBA00023098"/>
    </source>
</evidence>
<gene>
    <name evidence="10" type="ORF">IscW_ISCW010397</name>
</gene>
<evidence type="ECO:0000313" key="10">
    <source>
        <dbReference type="EMBL" id="EEC14646.1"/>
    </source>
</evidence>
<keyword evidence="6" id="KW-0443">Lipid metabolism</keyword>
<dbReference type="InterPro" id="IPR029058">
    <property type="entry name" value="AB_hydrolase_fold"/>
</dbReference>
<dbReference type="Pfam" id="PF00550">
    <property type="entry name" value="PP-binding"/>
    <property type="match status" value="1"/>
</dbReference>
<dbReference type="VEuPathDB" id="VectorBase:ISCW010397"/>
<dbReference type="EnsemblMetazoa" id="ISCW010397-RA">
    <property type="protein sequence ID" value="ISCW010397-PA"/>
    <property type="gene ID" value="ISCW010397"/>
</dbReference>
<dbReference type="Proteomes" id="UP000001555">
    <property type="component" value="Unassembled WGS sequence"/>
</dbReference>
<dbReference type="InterPro" id="IPR009081">
    <property type="entry name" value="PP-bd_ACP"/>
</dbReference>
<dbReference type="InterPro" id="IPR050091">
    <property type="entry name" value="PKS_NRPS_Biosynth_Enz"/>
</dbReference>
<proteinExistence type="predicted"/>
<keyword evidence="5" id="KW-0560">Oxidoreductase</keyword>
<dbReference type="SUPFAM" id="SSF47336">
    <property type="entry name" value="ACP-like"/>
    <property type="match status" value="1"/>
</dbReference>
<keyword evidence="10" id="KW-0012">Acyltransferase</keyword>
<keyword evidence="2" id="KW-0444">Lipid biosynthesis</keyword>
<sequence>MREPFPRVCVFGSQVLRDALLENQTAEAFAAVCRPKVAGTLHLDAASRELCPQLDHFVAFSSVSCGRGNKGQTNYGYANSVMERVCERRVADGLPGGCVKDLSSLNPSLTLGALGMDSLMGVEVKHTIQRDYDLNLSMQDTRQLSIEDASVSEVPRLTLIEKLVPDQVAVEMNGYTGRPVFLVHPIEGHVGALYELAQQLPVRAVGLQRTRDVAARSIEELAASYLRKGQKKSKEH</sequence>
<keyword evidence="12" id="KW-1185">Reference proteome</keyword>
<dbReference type="EMBL" id="ABJB011136572">
    <property type="status" value="NOT_ANNOTATED_CDS"/>
    <property type="molecule type" value="Genomic_DNA"/>
</dbReference>
<dbReference type="Gene3D" id="3.40.50.1820">
    <property type="entry name" value="alpha/beta hydrolase"/>
    <property type="match status" value="1"/>
</dbReference>